<dbReference type="GO" id="GO:0008360">
    <property type="term" value="P:regulation of cell shape"/>
    <property type="evidence" value="ECO:0007669"/>
    <property type="project" value="UniProtKB-KW"/>
</dbReference>
<keyword evidence="6 7" id="KW-0472">Membrane</keyword>
<dbReference type="InterPro" id="IPR018480">
    <property type="entry name" value="PNAcMuramoyl-5peptid_Trfase_CS"/>
</dbReference>
<dbReference type="GO" id="GO:0051301">
    <property type="term" value="P:cell division"/>
    <property type="evidence" value="ECO:0007669"/>
    <property type="project" value="UniProtKB-KW"/>
</dbReference>
<feature type="transmembrane region" description="Helical" evidence="7">
    <location>
        <begin position="255"/>
        <end position="276"/>
    </location>
</feature>
<dbReference type="PROSITE" id="PS01348">
    <property type="entry name" value="MRAY_2"/>
    <property type="match status" value="1"/>
</dbReference>
<comment type="cofactor">
    <cofactor evidence="7 9">
        <name>Mg(2+)</name>
        <dbReference type="ChEBI" id="CHEBI:18420"/>
    </cofactor>
</comment>
<dbReference type="GO" id="GO:0046872">
    <property type="term" value="F:metal ion binding"/>
    <property type="evidence" value="ECO:0007669"/>
    <property type="project" value="UniProtKB-KW"/>
</dbReference>
<dbReference type="OrthoDB" id="9805475at2"/>
<dbReference type="CDD" id="cd06852">
    <property type="entry name" value="GT_MraY"/>
    <property type="match status" value="1"/>
</dbReference>
<dbReference type="PANTHER" id="PTHR22926">
    <property type="entry name" value="PHOSPHO-N-ACETYLMURAMOYL-PENTAPEPTIDE-TRANSFERASE"/>
    <property type="match status" value="1"/>
</dbReference>
<keyword evidence="3 7" id="KW-0808">Transferase</keyword>
<evidence type="ECO:0000256" key="3">
    <source>
        <dbReference type="ARBA" id="ARBA00022679"/>
    </source>
</evidence>
<keyword evidence="7 9" id="KW-0460">Magnesium</keyword>
<keyword evidence="5 7" id="KW-1133">Transmembrane helix</keyword>
<dbReference type="PROSITE" id="PS01347">
    <property type="entry name" value="MRAY_1"/>
    <property type="match status" value="1"/>
</dbReference>
<evidence type="ECO:0000256" key="9">
    <source>
        <dbReference type="PIRSR" id="PIRSR600715-1"/>
    </source>
</evidence>
<dbReference type="GO" id="GO:0009252">
    <property type="term" value="P:peptidoglycan biosynthetic process"/>
    <property type="evidence" value="ECO:0007669"/>
    <property type="project" value="UniProtKB-UniRule"/>
</dbReference>
<evidence type="ECO:0000256" key="2">
    <source>
        <dbReference type="ARBA" id="ARBA00005583"/>
    </source>
</evidence>
<dbReference type="GO" id="GO:0051992">
    <property type="term" value="F:UDP-N-acetylmuramoyl-L-alanyl-D-glutamyl-meso-2,6-diaminopimelyl-D-alanyl-D-alanine:undecaprenyl-phosphate transferase activity"/>
    <property type="evidence" value="ECO:0007669"/>
    <property type="project" value="RHEA"/>
</dbReference>
<dbReference type="GO" id="GO:0008963">
    <property type="term" value="F:phospho-N-acetylmuramoyl-pentapeptide-transferase activity"/>
    <property type="evidence" value="ECO:0007669"/>
    <property type="project" value="UniProtKB-UniRule"/>
</dbReference>
<proteinExistence type="inferred from homology"/>
<comment type="pathway">
    <text evidence="7">Cell wall biogenesis; peptidoglycan biosynthesis.</text>
</comment>
<feature type="transmembrane region" description="Helical" evidence="7">
    <location>
        <begin position="104"/>
        <end position="122"/>
    </location>
</feature>
<dbReference type="EMBL" id="JNAJ01000005">
    <property type="protein sequence ID" value="KGF92594.1"/>
    <property type="molecule type" value="Genomic_DNA"/>
</dbReference>
<evidence type="ECO:0000256" key="8">
    <source>
        <dbReference type="NCBIfam" id="TIGR00445"/>
    </source>
</evidence>
<reference evidence="11" key="1">
    <citation type="journal article" date="2014" name="Sci. Data">
        <title>Genomes of diverse isolates of the marine cyanobacterium Prochlorococcus.</title>
        <authorList>
            <person name="Biller S."/>
            <person name="Berube P."/>
            <person name="Thompson J."/>
            <person name="Kelly L."/>
            <person name="Roggensack S."/>
            <person name="Awad L."/>
            <person name="Roache-Johnson K."/>
            <person name="Ding H."/>
            <person name="Giovannoni S.J."/>
            <person name="Moore L.R."/>
            <person name="Chisholm S.W."/>
        </authorList>
    </citation>
    <scope>NUCLEOTIDE SEQUENCE [LARGE SCALE GENOMIC DNA]</scope>
</reference>
<feature type="binding site" evidence="9">
    <location>
        <position position="259"/>
    </location>
    <ligand>
        <name>Mg(2+)</name>
        <dbReference type="ChEBI" id="CHEBI:18420"/>
    </ligand>
</feature>
<dbReference type="UniPathway" id="UPA00219"/>
<keyword evidence="7" id="KW-0131">Cell cycle</keyword>
<comment type="subcellular location">
    <subcellularLocation>
        <location evidence="7">Cell membrane</location>
        <topology evidence="7">Multi-pass membrane protein</topology>
    </subcellularLocation>
    <subcellularLocation>
        <location evidence="1">Membrane</location>
        <topology evidence="1">Multi-pass membrane protein</topology>
    </subcellularLocation>
</comment>
<dbReference type="InterPro" id="IPR003524">
    <property type="entry name" value="PNAcMuramoyl-5peptid_Trfase"/>
</dbReference>
<dbReference type="InterPro" id="IPR000715">
    <property type="entry name" value="Glycosyl_transferase_4"/>
</dbReference>
<feature type="transmembrane region" description="Helical" evidence="7">
    <location>
        <begin position="228"/>
        <end position="248"/>
    </location>
</feature>
<sequence length="358" mass="40215">MIGKIKKFNFKSLLILNTFSLIVTSYFFNNFIFIGIYTLFFFISLFATKNGLKIIKKLDLLQNIRTEGPHNHFKKSDTPTMGGIFMITPFLIFLLIITLKLGSLELFLLLLTILGFFSTGFLDDYLSIKNKENTGLKTKDKFILQSIISIIFIFLAYEKNLINPLIIVSDSWGINMNIFILPISFLVLVGISNSVNLTDGLDGLAAGCSGIVFYGLGTEILMKEQQELIVFSILCYSMSGICLGFLKYNNYPAKIFMGDTGSLSIGAILGSIALLTNSVFTLSIFSGIFIIESLSVIIQVGFFKISKKLFLRGKRIFLMAPLHHHFELKGVKEQKIVENFWKINILLVILGIVLKINL</sequence>
<keyword evidence="7" id="KW-0573">Peptidoglycan synthesis</keyword>
<dbReference type="GO" id="GO:0005886">
    <property type="term" value="C:plasma membrane"/>
    <property type="evidence" value="ECO:0007669"/>
    <property type="project" value="UniProtKB-SubCell"/>
</dbReference>
<feature type="transmembrane region" description="Helical" evidence="7">
    <location>
        <begin position="172"/>
        <end position="191"/>
    </location>
</feature>
<feature type="binding site" evidence="9">
    <location>
        <position position="196"/>
    </location>
    <ligand>
        <name>Mg(2+)</name>
        <dbReference type="ChEBI" id="CHEBI:18420"/>
    </ligand>
</feature>
<evidence type="ECO:0000256" key="1">
    <source>
        <dbReference type="ARBA" id="ARBA00004141"/>
    </source>
</evidence>
<comment type="similarity">
    <text evidence="2 7">Belongs to the glycosyltransferase 4 family. MraY subfamily.</text>
</comment>
<evidence type="ECO:0000313" key="11">
    <source>
        <dbReference type="Proteomes" id="UP000030491"/>
    </source>
</evidence>
<dbReference type="PANTHER" id="PTHR22926:SF5">
    <property type="entry name" value="PHOSPHO-N-ACETYLMURAMOYL-PENTAPEPTIDE-TRANSFERASE HOMOLOG"/>
    <property type="match status" value="1"/>
</dbReference>
<comment type="function">
    <text evidence="7">Catalyzes the initial step of the lipid cycle reactions in the biosynthesis of the cell wall peptidoglycan: transfers peptidoglycan precursor phospho-MurNAc-pentapeptide from UDP-MurNAc-pentapeptide onto the lipid carrier undecaprenyl phosphate, yielding undecaprenyl-pyrophosphoryl-MurNAc-pentapeptide, known as lipid I.</text>
</comment>
<evidence type="ECO:0000256" key="7">
    <source>
        <dbReference type="HAMAP-Rule" id="MF_00038"/>
    </source>
</evidence>
<feature type="transmembrane region" description="Helical" evidence="7">
    <location>
        <begin position="203"/>
        <end position="222"/>
    </location>
</feature>
<dbReference type="GO" id="GO:0071555">
    <property type="term" value="P:cell wall organization"/>
    <property type="evidence" value="ECO:0007669"/>
    <property type="project" value="UniProtKB-KW"/>
</dbReference>
<feature type="transmembrane region" description="Helical" evidence="7">
    <location>
        <begin position="142"/>
        <end position="157"/>
    </location>
</feature>
<keyword evidence="4 7" id="KW-0812">Transmembrane</keyword>
<organism evidence="10 11">
    <name type="scientific">Prochlorococcus marinus str. MIT 9116</name>
    <dbReference type="NCBI Taxonomy" id="167544"/>
    <lineage>
        <taxon>Bacteria</taxon>
        <taxon>Bacillati</taxon>
        <taxon>Cyanobacteriota</taxon>
        <taxon>Cyanophyceae</taxon>
        <taxon>Synechococcales</taxon>
        <taxon>Prochlorococcaceae</taxon>
        <taxon>Prochlorococcus</taxon>
    </lineage>
</organism>
<keyword evidence="7 9" id="KW-0479">Metal-binding</keyword>
<feature type="transmembrane region" description="Helical" evidence="7">
    <location>
        <begin position="282"/>
        <end position="305"/>
    </location>
</feature>
<evidence type="ECO:0000313" key="10">
    <source>
        <dbReference type="EMBL" id="KGF92594.1"/>
    </source>
</evidence>
<feature type="transmembrane region" description="Helical" evidence="7">
    <location>
        <begin position="80"/>
        <end position="98"/>
    </location>
</feature>
<protein>
    <recommendedName>
        <fullName evidence="7 8">Phospho-N-acetylmuramoyl-pentapeptide-transferase</fullName>
        <ecNumber evidence="7 8">2.7.8.13</ecNumber>
    </recommendedName>
    <alternativeName>
        <fullName evidence="7">UDP-MurNAc-pentapeptide phosphotransferase</fullName>
    </alternativeName>
</protein>
<evidence type="ECO:0000256" key="4">
    <source>
        <dbReference type="ARBA" id="ARBA00022692"/>
    </source>
</evidence>
<keyword evidence="7" id="KW-0132">Cell division</keyword>
<keyword evidence="7" id="KW-0961">Cell wall biogenesis/degradation</keyword>
<evidence type="ECO:0000256" key="6">
    <source>
        <dbReference type="ARBA" id="ARBA00023136"/>
    </source>
</evidence>
<keyword evidence="7" id="KW-0133">Cell shape</keyword>
<dbReference type="Pfam" id="PF00953">
    <property type="entry name" value="Glycos_transf_4"/>
    <property type="match status" value="1"/>
</dbReference>
<comment type="caution">
    <text evidence="10">The sequence shown here is derived from an EMBL/GenBank/DDBJ whole genome shotgun (WGS) entry which is preliminary data.</text>
</comment>
<gene>
    <name evidence="7" type="primary">mraY</name>
    <name evidence="10" type="ORF">EU93_0432</name>
</gene>
<comment type="catalytic activity">
    <reaction evidence="7">
        <text>UDP-N-acetyl-alpha-D-muramoyl-L-alanyl-gamma-D-glutamyl-meso-2,6-diaminopimeloyl-D-alanyl-D-alanine + di-trans,octa-cis-undecaprenyl phosphate = di-trans,octa-cis-undecaprenyl diphospho-N-acetyl-alpha-D-muramoyl-L-alanyl-D-glutamyl-meso-2,6-diaminopimeloyl-D-alanyl-D-alanine + UMP</text>
        <dbReference type="Rhea" id="RHEA:28386"/>
        <dbReference type="ChEBI" id="CHEBI:57865"/>
        <dbReference type="ChEBI" id="CHEBI:60392"/>
        <dbReference type="ChEBI" id="CHEBI:61386"/>
        <dbReference type="ChEBI" id="CHEBI:61387"/>
        <dbReference type="EC" id="2.7.8.13"/>
    </reaction>
</comment>
<evidence type="ECO:0000256" key="5">
    <source>
        <dbReference type="ARBA" id="ARBA00022989"/>
    </source>
</evidence>
<dbReference type="NCBIfam" id="TIGR00445">
    <property type="entry name" value="mraY"/>
    <property type="match status" value="1"/>
</dbReference>
<dbReference type="AlphaFoldDB" id="A0A0A1ZWH8"/>
<name>A0A0A1ZWH8_PROMR</name>
<dbReference type="Proteomes" id="UP000030491">
    <property type="component" value="Unassembled WGS sequence"/>
</dbReference>
<dbReference type="HAMAP" id="MF_00038">
    <property type="entry name" value="MraY"/>
    <property type="match status" value="1"/>
</dbReference>
<dbReference type="RefSeq" id="WP_032513218.1">
    <property type="nucleotide sequence ID" value="NZ_JNAJ01000005.1"/>
</dbReference>
<accession>A0A0A1ZWH8</accession>
<dbReference type="EC" id="2.7.8.13" evidence="7 8"/>
<keyword evidence="7" id="KW-1003">Cell membrane</keyword>